<dbReference type="AlphaFoldDB" id="A0A0J8S3Z4"/>
<dbReference type="VEuPathDB" id="FungiDB:CIHG_09955"/>
<organism evidence="1 2">
    <name type="scientific">Coccidioides immitis H538.4</name>
    <dbReference type="NCBI Taxonomy" id="396776"/>
    <lineage>
        <taxon>Eukaryota</taxon>
        <taxon>Fungi</taxon>
        <taxon>Dikarya</taxon>
        <taxon>Ascomycota</taxon>
        <taxon>Pezizomycotina</taxon>
        <taxon>Eurotiomycetes</taxon>
        <taxon>Eurotiomycetidae</taxon>
        <taxon>Onygenales</taxon>
        <taxon>Onygenaceae</taxon>
        <taxon>Coccidioides</taxon>
    </lineage>
</organism>
<protein>
    <submittedName>
        <fullName evidence="1">Uncharacterized protein</fullName>
    </submittedName>
</protein>
<dbReference type="STRING" id="396776.A0A0J8S3Z4"/>
<evidence type="ECO:0000313" key="1">
    <source>
        <dbReference type="EMBL" id="KMU92145.1"/>
    </source>
</evidence>
<gene>
    <name evidence="1" type="ORF">CIHG_09955</name>
</gene>
<dbReference type="OrthoDB" id="4178238at2759"/>
<evidence type="ECO:0000313" key="2">
    <source>
        <dbReference type="Proteomes" id="UP000054563"/>
    </source>
</evidence>
<dbReference type="EMBL" id="DS017056">
    <property type="protein sequence ID" value="KMU92145.1"/>
    <property type="molecule type" value="Genomic_DNA"/>
</dbReference>
<sequence>MNLSTATKMERQSDKHLTVIDFEALKSSHPSDGICMSQGDLELERQRKVQLQYMKKPAGKVITGPPKTLALPQIVESGGSSSLSLITRSESPWDTFCPIFKCQLASTVILSVHHTQPFAYPNEQELASIISQVLKGLSSLATVGLELESLTCSNILIGLDRVVKIGTRNIPGKSCMELTRGQLQSQSIRALANIMMELMQKYDKDGGLVGVDDLERWPLNSDAVEFLVAVRASSRCRKKRSRLPTSWFHQVIGTAFSNFGGGSQGFVLKKA</sequence>
<dbReference type="Proteomes" id="UP000054563">
    <property type="component" value="Unassembled WGS sequence"/>
</dbReference>
<proteinExistence type="predicted"/>
<accession>A0A0J8S3Z4</accession>
<reference evidence="2" key="1">
    <citation type="journal article" date="2010" name="Genome Res.">
        <title>Population genomic sequencing of Coccidioides fungi reveals recent hybridization and transposon control.</title>
        <authorList>
            <person name="Neafsey D.E."/>
            <person name="Barker B.M."/>
            <person name="Sharpton T.J."/>
            <person name="Stajich J.E."/>
            <person name="Park D.J."/>
            <person name="Whiston E."/>
            <person name="Hung C.-Y."/>
            <person name="McMahan C."/>
            <person name="White J."/>
            <person name="Sykes S."/>
            <person name="Heiman D."/>
            <person name="Young S."/>
            <person name="Zeng Q."/>
            <person name="Abouelleil A."/>
            <person name="Aftuck L."/>
            <person name="Bessette D."/>
            <person name="Brown A."/>
            <person name="FitzGerald M."/>
            <person name="Lui A."/>
            <person name="Macdonald J.P."/>
            <person name="Priest M."/>
            <person name="Orbach M.J."/>
            <person name="Galgiani J.N."/>
            <person name="Kirkland T.N."/>
            <person name="Cole G.T."/>
            <person name="Birren B.W."/>
            <person name="Henn M.R."/>
            <person name="Taylor J.W."/>
            <person name="Rounsley S.D."/>
        </authorList>
    </citation>
    <scope>NUCLEOTIDE SEQUENCE [LARGE SCALE GENOMIC DNA]</scope>
    <source>
        <strain evidence="2">H538.4</strain>
    </source>
</reference>
<name>A0A0J8S3Z4_COCIT</name>